<evidence type="ECO:0000313" key="3">
    <source>
        <dbReference type="EMBL" id="RKN12550.1"/>
    </source>
</evidence>
<feature type="domain" description="PRC-barrel" evidence="2">
    <location>
        <begin position="29"/>
        <end position="95"/>
    </location>
</feature>
<evidence type="ECO:0000313" key="5">
    <source>
        <dbReference type="Proteomes" id="UP000268652"/>
    </source>
</evidence>
<dbReference type="OrthoDB" id="3712018at2"/>
<reference evidence="5 6" key="1">
    <citation type="submission" date="2018-09" db="EMBL/GenBank/DDBJ databases">
        <title>Streptomyces sp. nov. DS1-2, an endophytic actinomycete isolated from roots of Dendrobium scabrilingue.</title>
        <authorList>
            <person name="Kuncharoen N."/>
            <person name="Kudo T."/>
            <person name="Ohkuma M."/>
            <person name="Yuki M."/>
            <person name="Tanasupawat S."/>
        </authorList>
    </citation>
    <scope>NUCLEOTIDE SEQUENCE [LARGE SCALE GENOMIC DNA]</scope>
    <source>
        <strain evidence="3 6">AZ1-7</strain>
        <strain evidence="4 5">DS1-2</strain>
    </source>
</reference>
<dbReference type="EMBL" id="RBDX01000001">
    <property type="protein sequence ID" value="RKN12550.1"/>
    <property type="molecule type" value="Genomic_DNA"/>
</dbReference>
<organism evidence="3 6">
    <name type="scientific">Streptomyces radicis</name>
    <dbReference type="NCBI Taxonomy" id="1750517"/>
    <lineage>
        <taxon>Bacteria</taxon>
        <taxon>Bacillati</taxon>
        <taxon>Actinomycetota</taxon>
        <taxon>Actinomycetes</taxon>
        <taxon>Kitasatosporales</taxon>
        <taxon>Streptomycetaceae</taxon>
        <taxon>Streptomyces</taxon>
    </lineage>
</organism>
<evidence type="ECO:0000259" key="2">
    <source>
        <dbReference type="Pfam" id="PF05239"/>
    </source>
</evidence>
<dbReference type="Proteomes" id="UP000268652">
    <property type="component" value="Unassembled WGS sequence"/>
</dbReference>
<dbReference type="InterPro" id="IPR011033">
    <property type="entry name" value="PRC_barrel-like_sf"/>
</dbReference>
<accession>A0A3A9WI91</accession>
<comment type="caution">
    <text evidence="3">The sequence shown here is derived from an EMBL/GenBank/DDBJ whole genome shotgun (WGS) entry which is preliminary data.</text>
</comment>
<dbReference type="InterPro" id="IPR014747">
    <property type="entry name" value="Bac_photo_RC_H_C"/>
</dbReference>
<dbReference type="GO" id="GO:0030077">
    <property type="term" value="C:plasma membrane light-harvesting complex"/>
    <property type="evidence" value="ECO:0007669"/>
    <property type="project" value="InterPro"/>
</dbReference>
<dbReference type="GO" id="GO:0019684">
    <property type="term" value="P:photosynthesis, light reaction"/>
    <property type="evidence" value="ECO:0007669"/>
    <property type="project" value="InterPro"/>
</dbReference>
<name>A0A3A9WI91_9ACTN</name>
<dbReference type="Pfam" id="PF05239">
    <property type="entry name" value="PRC"/>
    <property type="match status" value="1"/>
</dbReference>
<evidence type="ECO:0000313" key="4">
    <source>
        <dbReference type="EMBL" id="RKN27684.1"/>
    </source>
</evidence>
<protein>
    <submittedName>
        <fullName evidence="3">PRC-barrel domain containing protein</fullName>
    </submittedName>
</protein>
<dbReference type="AlphaFoldDB" id="A0A3A9WI91"/>
<dbReference type="SUPFAM" id="SSF50346">
    <property type="entry name" value="PRC-barrel domain"/>
    <property type="match status" value="1"/>
</dbReference>
<dbReference type="InterPro" id="IPR027275">
    <property type="entry name" value="PRC-brl_dom"/>
</dbReference>
<evidence type="ECO:0000313" key="6">
    <source>
        <dbReference type="Proteomes" id="UP000275024"/>
    </source>
</evidence>
<feature type="region of interest" description="Disordered" evidence="1">
    <location>
        <begin position="127"/>
        <end position="152"/>
    </location>
</feature>
<proteinExistence type="predicted"/>
<evidence type="ECO:0000256" key="1">
    <source>
        <dbReference type="SAM" id="MobiDB-lite"/>
    </source>
</evidence>
<gene>
    <name evidence="4" type="ORF">D7318_01990</name>
    <name evidence="3" type="ORF">D7319_00905</name>
</gene>
<dbReference type="EMBL" id="RBDY01000001">
    <property type="protein sequence ID" value="RKN27684.1"/>
    <property type="molecule type" value="Genomic_DNA"/>
</dbReference>
<sequence>MCSYVGHTGALGEQWRSVGGSVQTDIDPRSLIGRKAFDRDGNKIGTVDEVYLDDATGTPEWAAVRTGLFSRDAFVPLDPSEVVDDALRVPFTRSLIKDAPDFGVGRHLSPEQELQLYHHYGLDVPRGGPVDPALSPDRDFGRLAAPGTDEDA</sequence>
<keyword evidence="5" id="KW-1185">Reference proteome</keyword>
<dbReference type="Gene3D" id="3.90.50.10">
    <property type="entry name" value="Photosynthetic Reaction Center, subunit H, domain 2"/>
    <property type="match status" value="1"/>
</dbReference>
<dbReference type="Proteomes" id="UP000275024">
    <property type="component" value="Unassembled WGS sequence"/>
</dbReference>